<keyword evidence="4" id="KW-1185">Reference proteome</keyword>
<reference evidence="3 4" key="1">
    <citation type="submission" date="2015-08" db="EMBL/GenBank/DDBJ databases">
        <authorList>
            <person name="Babu N.S."/>
            <person name="Beckwith C.J."/>
            <person name="Beseler K.G."/>
            <person name="Brison A."/>
            <person name="Carone J.V."/>
            <person name="Caskin T.P."/>
            <person name="Diamond M."/>
            <person name="Durham M.E."/>
            <person name="Foxe J.M."/>
            <person name="Go M."/>
            <person name="Henderson B.A."/>
            <person name="Jones I.B."/>
            <person name="McGettigan J.A."/>
            <person name="Micheletti S.J."/>
            <person name="Nasrallah M.E."/>
            <person name="Ortiz D."/>
            <person name="Piller C.R."/>
            <person name="Privatt S.R."/>
            <person name="Schneider S.L."/>
            <person name="Sharp S."/>
            <person name="Smith T.C."/>
            <person name="Stanton J.D."/>
            <person name="Ullery H.E."/>
            <person name="Wilson R.J."/>
            <person name="Serrano M.G."/>
            <person name="Buck G."/>
            <person name="Lee V."/>
            <person name="Wang Y."/>
            <person name="Carvalho R."/>
            <person name="Voegtly L."/>
            <person name="Shi R."/>
            <person name="Duckworth R."/>
            <person name="Johnson A."/>
            <person name="Loviza R."/>
            <person name="Walstead R."/>
            <person name="Shah Z."/>
            <person name="Kiflezghi M."/>
            <person name="Wade K."/>
            <person name="Ball S.L."/>
            <person name="Bradley K.W."/>
            <person name="Asai D.J."/>
            <person name="Bowman C.A."/>
            <person name="Russell D.A."/>
            <person name="Pope W.H."/>
            <person name="Jacobs-Sera D."/>
            <person name="Hendrix R.W."/>
            <person name="Hatfull G.F."/>
        </authorList>
    </citation>
    <scope>NUCLEOTIDE SEQUENCE [LARGE SCALE GENOMIC DNA]</scope>
    <source>
        <strain evidence="3 4">DSM 27710</strain>
    </source>
</reference>
<dbReference type="Proteomes" id="UP000055590">
    <property type="component" value="Chromosome"/>
</dbReference>
<dbReference type="Gene3D" id="3.30.300.160">
    <property type="entry name" value="Type II secretion system, protein E, N-terminal domain"/>
    <property type="match status" value="1"/>
</dbReference>
<feature type="compositionally biased region" description="Low complexity" evidence="1">
    <location>
        <begin position="150"/>
        <end position="160"/>
    </location>
</feature>
<dbReference type="KEGG" id="vin:AKJ08_0124"/>
<feature type="domain" description="GAF" evidence="2">
    <location>
        <begin position="182"/>
        <end position="328"/>
    </location>
</feature>
<feature type="region of interest" description="Disordered" evidence="1">
    <location>
        <begin position="400"/>
        <end position="428"/>
    </location>
</feature>
<dbReference type="InterPro" id="IPR003018">
    <property type="entry name" value="GAF"/>
</dbReference>
<sequence>MAPDAAEEALQRQILLGGALDTSLLELDSIDEETLGVYLSRASGLPLAPPEALSSPPESLRRVLPLRLAERYGVVPFDQEDRTLHMACSHPVEATHLDEMAFLLSQRIVAYVAPEFRVRIAMEQLFGHPAAPRFHELAQRLGASTRERPAAASPSSSTDLSRSEVPDWTKDEALSRVAAAADRDDAIEVLLRFTRRFFDFTSAFVVQGNRALGWDALGSDPGAAARIEQLVLSLEVPSVLQLVSRKGGRFLGPLSEEEGDRELLSGIGRPSPRSVLVQPISIAKRTVALLYAENGPEEVAPARVEQVTQVAQAVGAALERMILARKHAMGEAGGAGLGVTPGPISAPNLMASRQTTPGPISAPIPVARSATTPGPIGAPIPGAATPGPSLAPIAMTATPGPSLASNPMPPTSVAPNSRPVATPGPELRREGTLSFGTPGPAAIASAAGIEPARVAAIRSGTLDVGIPLQTACRAVERYLVARGDAELSDALDELRPVATLASEVLVALLPGQPAQAADRAPGFHRVTRALEALGSLALPALKIAAGSSAPGTRHQVAHLLRACNDDAAHPILAVLAGDEDPGVSAAARGLAASSA</sequence>
<evidence type="ECO:0000256" key="1">
    <source>
        <dbReference type="SAM" id="MobiDB-lite"/>
    </source>
</evidence>
<dbReference type="SMART" id="SM00065">
    <property type="entry name" value="GAF"/>
    <property type="match status" value="1"/>
</dbReference>
<dbReference type="Pfam" id="PF05157">
    <property type="entry name" value="MshEN"/>
    <property type="match status" value="1"/>
</dbReference>
<name>A0A0K1P8B6_9BACT</name>
<feature type="region of interest" description="Disordered" evidence="1">
    <location>
        <begin position="145"/>
        <end position="165"/>
    </location>
</feature>
<proteinExistence type="predicted"/>
<dbReference type="Gene3D" id="3.30.450.40">
    <property type="match status" value="1"/>
</dbReference>
<protein>
    <submittedName>
        <fullName evidence="3">General secretory system II protein E domain protein</fullName>
    </submittedName>
</protein>
<dbReference type="InterPro" id="IPR037257">
    <property type="entry name" value="T2SS_E_N_sf"/>
</dbReference>
<gene>
    <name evidence="3" type="ORF">AKJ08_0124</name>
</gene>
<accession>A0A0K1P8B6</accession>
<organism evidence="3 4">
    <name type="scientific">Vulgatibacter incomptus</name>
    <dbReference type="NCBI Taxonomy" id="1391653"/>
    <lineage>
        <taxon>Bacteria</taxon>
        <taxon>Pseudomonadati</taxon>
        <taxon>Myxococcota</taxon>
        <taxon>Myxococcia</taxon>
        <taxon>Myxococcales</taxon>
        <taxon>Cystobacterineae</taxon>
        <taxon>Vulgatibacteraceae</taxon>
        <taxon>Vulgatibacter</taxon>
    </lineage>
</organism>
<dbReference type="EMBL" id="CP012332">
    <property type="protein sequence ID" value="AKU89737.1"/>
    <property type="molecule type" value="Genomic_DNA"/>
</dbReference>
<evidence type="ECO:0000259" key="2">
    <source>
        <dbReference type="SMART" id="SM00065"/>
    </source>
</evidence>
<dbReference type="STRING" id="1391653.AKJ08_0124"/>
<evidence type="ECO:0000313" key="3">
    <source>
        <dbReference type="EMBL" id="AKU89737.1"/>
    </source>
</evidence>
<dbReference type="InterPro" id="IPR029016">
    <property type="entry name" value="GAF-like_dom_sf"/>
</dbReference>
<dbReference type="InterPro" id="IPR007831">
    <property type="entry name" value="T2SS_GspE_N"/>
</dbReference>
<dbReference type="SUPFAM" id="SSF160246">
    <property type="entry name" value="EspE N-terminal domain-like"/>
    <property type="match status" value="1"/>
</dbReference>
<dbReference type="AlphaFoldDB" id="A0A0K1P8B6"/>
<dbReference type="SUPFAM" id="SSF55781">
    <property type="entry name" value="GAF domain-like"/>
    <property type="match status" value="1"/>
</dbReference>
<evidence type="ECO:0000313" key="4">
    <source>
        <dbReference type="Proteomes" id="UP000055590"/>
    </source>
</evidence>